<sequence length="932" mass="104584">MEVDEPLRIHHSPRHVDPIEEHVIDQGFLPSKDEGGKKDDIHVATKHESRVLPKKCGDRDRFACGRRFSVGDVVWAKAFAYTWWPGRIERMRGSSAWVLFYGCVKSRWVRVVEIHGFEESYARMLRIGGVKLSDAVGLALDDLQRRIALGLMCSCRSSAMGVSEDLDDQIAEATRFEPMEMLGFVLDVATSAWVGEGETVKAVKMSVQVSVYRQHVSICQNSEIDERFCPGKLLDFVTTMAVCWFIDDRDSSSDSEAVAQLDGYRKFVSVYPSRRNLQIVELENNFLSDESEDDCHEMSDSSSDGEIVVEAQEVTEDNHLFDRQEDFEVVQYQVQGDEICIVNRADFSLFDLDEEYESLQDHELEQVAYHGGSTWENIYMSEKLEMQNSTTGILLEEGTETTSTKAFAFTSDVNQTADDGTCFKSDEQTIDSLSSCQSNNLCKNTVDLSAHKFASSGEVIDYDGISFNDSETENLKQQDGNVTIFEHKDMHSAVGTVSSDESSLLQIAPLVGRQLVINHQNDQETQIPTEAVNVSHKIQFSSEVDPIVNLGGNLEIIPRLGSLKRTAWQSACKKRRLDHPSSSKSSFMLLKGLEPDGEAIASAVNMTGCCTAPHPGEGGISEKSVSRKALMLSGSDKDMSPSAKNSIVSCGTNEIKGDMRGYCSTFLLKHTNQTKFHRKKRHNLPITSDMSNWTRFYASPLAKDISKSSSNLRKPSTTDRSSGYHKSLHMKFPKDFNLPTREELENKFRVFGPLESSRTRVFFYTGAAQVVFVDHANAAAAYRYVKKKSIFGEANVRFWFDEHEKFRQEQKSDDLPVPLVGHSSLYLTSCHQVPDTLHISDKKKNCSANSEHVSDDISVHMEERSSLSFKTYHQTPDAVHRSDKKKSCSTNSGTTSVPNFNKSSLNLKSCLRKPDSPQGKDKRCKVRFIIET</sequence>
<dbReference type="CDD" id="cd05162">
    <property type="entry name" value="PWWP"/>
    <property type="match status" value="1"/>
</dbReference>
<dbReference type="AlphaFoldDB" id="A0A9E7FDS4"/>
<evidence type="ECO:0000313" key="3">
    <source>
        <dbReference type="Proteomes" id="UP001055439"/>
    </source>
</evidence>
<keyword evidence="3" id="KW-1185">Reference proteome</keyword>
<reference evidence="2" key="1">
    <citation type="submission" date="2022-05" db="EMBL/GenBank/DDBJ databases">
        <title>The Musa troglodytarum L. genome provides insights into the mechanism of non-climacteric behaviour and enrichment of carotenoids.</title>
        <authorList>
            <person name="Wang J."/>
        </authorList>
    </citation>
    <scope>NUCLEOTIDE SEQUENCE</scope>
    <source>
        <tissue evidence="2">Leaf</tissue>
    </source>
</reference>
<dbReference type="SUPFAM" id="SSF54928">
    <property type="entry name" value="RNA-binding domain, RBD"/>
    <property type="match status" value="1"/>
</dbReference>
<gene>
    <name evidence="2" type="ORF">MUK42_00871</name>
</gene>
<accession>A0A9E7FDS4</accession>
<dbReference type="PANTHER" id="PTHR10688:SF2">
    <property type="entry name" value="PWWP DOMAIN-CONTAINING PROTEIN"/>
    <property type="match status" value="1"/>
</dbReference>
<dbReference type="InterPro" id="IPR000313">
    <property type="entry name" value="PWWP_dom"/>
</dbReference>
<dbReference type="GO" id="GO:0003676">
    <property type="term" value="F:nucleic acid binding"/>
    <property type="evidence" value="ECO:0007669"/>
    <property type="project" value="InterPro"/>
</dbReference>
<dbReference type="Gene3D" id="2.30.30.140">
    <property type="match status" value="1"/>
</dbReference>
<organism evidence="2 3">
    <name type="scientific">Musa troglodytarum</name>
    <name type="common">fe'i banana</name>
    <dbReference type="NCBI Taxonomy" id="320322"/>
    <lineage>
        <taxon>Eukaryota</taxon>
        <taxon>Viridiplantae</taxon>
        <taxon>Streptophyta</taxon>
        <taxon>Embryophyta</taxon>
        <taxon>Tracheophyta</taxon>
        <taxon>Spermatophyta</taxon>
        <taxon>Magnoliopsida</taxon>
        <taxon>Liliopsida</taxon>
        <taxon>Zingiberales</taxon>
        <taxon>Musaceae</taxon>
        <taxon>Musa</taxon>
    </lineage>
</organism>
<dbReference type="PANTHER" id="PTHR10688">
    <property type="entry name" value="PWWP DOMAIN-CONTAINING PROTEIN"/>
    <property type="match status" value="1"/>
</dbReference>
<proteinExistence type="predicted"/>
<dbReference type="InterPro" id="IPR035979">
    <property type="entry name" value="RBD_domain_sf"/>
</dbReference>
<feature type="domain" description="PWWP" evidence="1">
    <location>
        <begin position="70"/>
        <end position="120"/>
    </location>
</feature>
<dbReference type="EMBL" id="CP097505">
    <property type="protein sequence ID" value="URD92451.1"/>
    <property type="molecule type" value="Genomic_DNA"/>
</dbReference>
<evidence type="ECO:0000313" key="2">
    <source>
        <dbReference type="EMBL" id="URD92451.1"/>
    </source>
</evidence>
<dbReference type="Proteomes" id="UP001055439">
    <property type="component" value="Chromosome 3"/>
</dbReference>
<protein>
    <recommendedName>
        <fullName evidence="1">PWWP domain-containing protein</fullName>
    </recommendedName>
</protein>
<dbReference type="PROSITE" id="PS50812">
    <property type="entry name" value="PWWP"/>
    <property type="match status" value="1"/>
</dbReference>
<name>A0A9E7FDS4_9LILI</name>
<dbReference type="OrthoDB" id="1914593at2759"/>
<evidence type="ECO:0000259" key="1">
    <source>
        <dbReference type="PROSITE" id="PS50812"/>
    </source>
</evidence>
<dbReference type="SUPFAM" id="SSF63748">
    <property type="entry name" value="Tudor/PWWP/MBT"/>
    <property type="match status" value="1"/>
</dbReference>
<dbReference type="InterPro" id="IPR052657">
    <property type="entry name" value="PDP_family_Arabidopsis"/>
</dbReference>